<evidence type="ECO:0000313" key="3">
    <source>
        <dbReference type="Proteomes" id="UP001159363"/>
    </source>
</evidence>
<reference evidence="2 3" key="1">
    <citation type="submission" date="2023-02" db="EMBL/GenBank/DDBJ databases">
        <title>LHISI_Scaffold_Assembly.</title>
        <authorList>
            <person name="Stuart O.P."/>
            <person name="Cleave R."/>
            <person name="Magrath M.J.L."/>
            <person name="Mikheyev A.S."/>
        </authorList>
    </citation>
    <scope>NUCLEOTIDE SEQUENCE [LARGE SCALE GENOMIC DNA]</scope>
    <source>
        <strain evidence="2">Daus_M_001</strain>
        <tissue evidence="2">Leg muscle</tissue>
    </source>
</reference>
<dbReference type="EMBL" id="JARBHB010000014">
    <property type="protein sequence ID" value="KAJ8869238.1"/>
    <property type="molecule type" value="Genomic_DNA"/>
</dbReference>
<feature type="region of interest" description="Disordered" evidence="1">
    <location>
        <begin position="654"/>
        <end position="677"/>
    </location>
</feature>
<evidence type="ECO:0000313" key="2">
    <source>
        <dbReference type="EMBL" id="KAJ8869238.1"/>
    </source>
</evidence>
<gene>
    <name evidence="2" type="ORF">PR048_030810</name>
</gene>
<feature type="compositionally biased region" description="Basic and acidic residues" evidence="1">
    <location>
        <begin position="654"/>
        <end position="668"/>
    </location>
</feature>
<accession>A0ABQ9GAD8</accession>
<organism evidence="2 3">
    <name type="scientific">Dryococelus australis</name>
    <dbReference type="NCBI Taxonomy" id="614101"/>
    <lineage>
        <taxon>Eukaryota</taxon>
        <taxon>Metazoa</taxon>
        <taxon>Ecdysozoa</taxon>
        <taxon>Arthropoda</taxon>
        <taxon>Hexapoda</taxon>
        <taxon>Insecta</taxon>
        <taxon>Pterygota</taxon>
        <taxon>Neoptera</taxon>
        <taxon>Polyneoptera</taxon>
        <taxon>Phasmatodea</taxon>
        <taxon>Verophasmatodea</taxon>
        <taxon>Anareolatae</taxon>
        <taxon>Phasmatidae</taxon>
        <taxon>Eurycanthinae</taxon>
        <taxon>Dryococelus</taxon>
    </lineage>
</organism>
<keyword evidence="3" id="KW-1185">Reference proteome</keyword>
<comment type="caution">
    <text evidence="2">The sequence shown here is derived from an EMBL/GenBank/DDBJ whole genome shotgun (WGS) entry which is preliminary data.</text>
</comment>
<protein>
    <submittedName>
        <fullName evidence="2">Uncharacterized protein</fullName>
    </submittedName>
</protein>
<name>A0ABQ9GAD8_9NEOP</name>
<proteinExistence type="predicted"/>
<sequence length="777" mass="86869">MSRLMPWLLGNAIGNGVDFYSPTDLQGNNQRIPCHLVSGKTGYKLEQQLIKALKYAEPWSVTHSPEHALCIEVLTYVLRNGTKLDSTFLYILEQKSLLHWLLQQTELTCSTPATRNEATRNIRRTQRQTVFDSWLGHPRISATVVICTGLCRWSAGFLGYLLVPPPMHSGGAPYSSLFALIGSQDLDVKSRPNFSTPVSYKCISGQGHIRAEVKTNGKRAFETTPNGIVPGFSQVGIAPDNAARRRVFMGISFPPPPAPAFRRCSILTSFRPRMGRHSASYLDLPLELNKARVCGFKNNYVLPGLKWRLDFDSFWAVIVGNEMRDVHTSEISRPLSVIGSIRCASKVKMRGSDTGDTNTHAQRLIAPTHKACSVSVLTLYCRNADCYQGEDVEEFEHQVSATAIACGVAKTLVAHLELESLGETKAHDQRNRLPNISRDTAVIMIYFKFGMMNFRHRDYLDDLDSPASEVSASQPRMFSGRSNLILIGPVKYRMYPHTDARPIAKGYLLACTWKVDIYPAHERATVSGWLLRATKISLLAGLPDGEYDYQTLIGKRRSDILVASDVMLLVFAAIGYGTAYPKINCDIFQLLPLRTMLTYRHEETASIYNKHTGIIGIINRISINGKNCNMFPALHRFPLEREHQCVKGNLLSRRDSGCVEPSRSDQRDYSSSNGPLSRQSRVYGLECQGCEYSELTSQRSVECRRQRLAGVKSTTASIGRVKGEIDRESNLDDLQARLYSLMQKYADISCTLVVCCRSGRRRLGQPSPGGVEHRVDQ</sequence>
<dbReference type="Proteomes" id="UP001159363">
    <property type="component" value="Chromosome 13"/>
</dbReference>
<evidence type="ECO:0000256" key="1">
    <source>
        <dbReference type="SAM" id="MobiDB-lite"/>
    </source>
</evidence>